<evidence type="ECO:0000256" key="1">
    <source>
        <dbReference type="SAM" id="MobiDB-lite"/>
    </source>
</evidence>
<reference evidence="2 3" key="1">
    <citation type="journal article" date="2018" name="Int. J. Syst. Evol. Microbiol.">
        <title>Rubneribacter badeniensis gen. nov., sp. nov. and Enteroscipio rubneri gen. nov., sp. nov., new members of the Eggerthellaceae isolated from human faeces.</title>
        <authorList>
            <person name="Danylec N."/>
            <person name="Gobl A."/>
            <person name="Stoll D.A."/>
            <person name="Hetzer B."/>
            <person name="Kulling S.E."/>
            <person name="Huch M."/>
        </authorList>
    </citation>
    <scope>NUCLEOTIDE SEQUENCE [LARGE SCALE GENOMIC DNA]</scope>
    <source>
        <strain evidence="2 3">ResAG-85</strain>
    </source>
</reference>
<evidence type="ECO:0000313" key="3">
    <source>
        <dbReference type="Proteomes" id="UP000236488"/>
    </source>
</evidence>
<dbReference type="Proteomes" id="UP000236488">
    <property type="component" value="Unassembled WGS sequence"/>
</dbReference>
<sequence length="117" mass="12380">MAERVEERLEGADQGWSQVREGRESLDAVGKGSEARERGTGGARGAIGAAPEARERGPGDARGEDPDPRGARARGSSARGRASGPFCAAALDRAIGRLLYWGAAFVARVLRARRHAR</sequence>
<comment type="caution">
    <text evidence="2">The sequence shown here is derived from an EMBL/GenBank/DDBJ whole genome shotgun (WGS) entry which is preliminary data.</text>
</comment>
<evidence type="ECO:0000313" key="2">
    <source>
        <dbReference type="EMBL" id="PNV65781.1"/>
    </source>
</evidence>
<protein>
    <submittedName>
        <fullName evidence="2">Uncharacterized protein</fullName>
    </submittedName>
</protein>
<feature type="compositionally biased region" description="Basic and acidic residues" evidence="1">
    <location>
        <begin position="52"/>
        <end position="70"/>
    </location>
</feature>
<accession>A0A2K2U648</accession>
<organism evidence="2 3">
    <name type="scientific">Rubneribacter badeniensis</name>
    <dbReference type="NCBI Taxonomy" id="2070688"/>
    <lineage>
        <taxon>Bacteria</taxon>
        <taxon>Bacillati</taxon>
        <taxon>Actinomycetota</taxon>
        <taxon>Coriobacteriia</taxon>
        <taxon>Eggerthellales</taxon>
        <taxon>Eggerthellaceae</taxon>
        <taxon>Rubneribacter</taxon>
    </lineage>
</organism>
<gene>
    <name evidence="2" type="ORF">C2L80_04755</name>
</gene>
<name>A0A2K2U648_9ACTN</name>
<dbReference type="AlphaFoldDB" id="A0A2K2U648"/>
<feature type="compositionally biased region" description="Basic and acidic residues" evidence="1">
    <location>
        <begin position="1"/>
        <end position="11"/>
    </location>
</feature>
<feature type="compositionally biased region" description="Low complexity" evidence="1">
    <location>
        <begin position="73"/>
        <end position="83"/>
    </location>
</feature>
<proteinExistence type="predicted"/>
<feature type="region of interest" description="Disordered" evidence="1">
    <location>
        <begin position="1"/>
        <end position="83"/>
    </location>
</feature>
<keyword evidence="3" id="KW-1185">Reference proteome</keyword>
<dbReference type="EMBL" id="PPEL01000017">
    <property type="protein sequence ID" value="PNV65781.1"/>
    <property type="molecule type" value="Genomic_DNA"/>
</dbReference>